<dbReference type="SMART" id="SM01034">
    <property type="entry name" value="BLUF"/>
    <property type="match status" value="1"/>
</dbReference>
<evidence type="ECO:0000313" key="3">
    <source>
        <dbReference type="Proteomes" id="UP000245629"/>
    </source>
</evidence>
<dbReference type="Proteomes" id="UP000245629">
    <property type="component" value="Plasmid unnamed1"/>
</dbReference>
<dbReference type="Gene3D" id="3.30.70.100">
    <property type="match status" value="1"/>
</dbReference>
<dbReference type="OrthoDB" id="196105at2"/>
<protein>
    <recommendedName>
        <fullName evidence="1">BLUF domain-containing protein</fullName>
    </recommendedName>
</protein>
<gene>
    <name evidence="2" type="ORF">DEW08_23575</name>
</gene>
<name>A0A2S2CXK7_9PROT</name>
<dbReference type="AlphaFoldDB" id="A0A2S2CXK7"/>
<accession>A0A2S2CXK7</accession>
<sequence>MVFVRPPSQSAGDDGIVLSIAYISIASKDLSAEELSALVDQSAASNARDGITGMLVYHAGQFMQVIEGPEEAIKALMLRIRRDPRHHDVYELFRRPVTEREFPTWTMTLCNSEALTVKDRSVLSDYLHQVRAGTGVGADREDAARFGTALLEQFCKAMLRHRPC</sequence>
<evidence type="ECO:0000259" key="1">
    <source>
        <dbReference type="PROSITE" id="PS50925"/>
    </source>
</evidence>
<keyword evidence="2" id="KW-0614">Plasmid</keyword>
<dbReference type="InterPro" id="IPR036046">
    <property type="entry name" value="Acylphosphatase-like_dom_sf"/>
</dbReference>
<dbReference type="InterPro" id="IPR007024">
    <property type="entry name" value="BLUF_domain"/>
</dbReference>
<evidence type="ECO:0000313" key="2">
    <source>
        <dbReference type="EMBL" id="AWK89007.1"/>
    </source>
</evidence>
<keyword evidence="3" id="KW-1185">Reference proteome</keyword>
<dbReference type="KEGG" id="azz:DEW08_23575"/>
<geneLocation type="plasmid" evidence="2 3">
    <name>unnamed1</name>
</geneLocation>
<organism evidence="2 3">
    <name type="scientific">Azospirillum thermophilum</name>
    <dbReference type="NCBI Taxonomy" id="2202148"/>
    <lineage>
        <taxon>Bacteria</taxon>
        <taxon>Pseudomonadati</taxon>
        <taxon>Pseudomonadota</taxon>
        <taxon>Alphaproteobacteria</taxon>
        <taxon>Rhodospirillales</taxon>
        <taxon>Azospirillaceae</taxon>
        <taxon>Azospirillum</taxon>
    </lineage>
</organism>
<dbReference type="GO" id="GO:0009882">
    <property type="term" value="F:blue light photoreceptor activity"/>
    <property type="evidence" value="ECO:0007669"/>
    <property type="project" value="InterPro"/>
</dbReference>
<proteinExistence type="predicted"/>
<dbReference type="SUPFAM" id="SSF54975">
    <property type="entry name" value="Acylphosphatase/BLUF domain-like"/>
    <property type="match status" value="1"/>
</dbReference>
<dbReference type="Pfam" id="PF04940">
    <property type="entry name" value="BLUF"/>
    <property type="match status" value="1"/>
</dbReference>
<dbReference type="PROSITE" id="PS50925">
    <property type="entry name" value="BLUF"/>
    <property type="match status" value="1"/>
</dbReference>
<dbReference type="GO" id="GO:0071949">
    <property type="term" value="F:FAD binding"/>
    <property type="evidence" value="ECO:0007669"/>
    <property type="project" value="InterPro"/>
</dbReference>
<dbReference type="EMBL" id="CP029356">
    <property type="protein sequence ID" value="AWK89007.1"/>
    <property type="molecule type" value="Genomic_DNA"/>
</dbReference>
<feature type="domain" description="BLUF" evidence="1">
    <location>
        <begin position="17"/>
        <end position="108"/>
    </location>
</feature>
<reference evidence="3" key="1">
    <citation type="submission" date="2018-05" db="EMBL/GenBank/DDBJ databases">
        <title>Azospirillum thermophila sp. nov., a novel isolated from hot spring.</title>
        <authorList>
            <person name="Zhao Z."/>
        </authorList>
    </citation>
    <scope>NUCLEOTIDE SEQUENCE [LARGE SCALE GENOMIC DNA]</scope>
    <source>
        <strain evidence="3">CFH 70021</strain>
        <plasmid evidence="3">unnamed1</plasmid>
    </source>
</reference>